<feature type="domain" description="SWIM-type" evidence="2">
    <location>
        <begin position="126"/>
        <end position="154"/>
    </location>
</feature>
<proteinExistence type="predicted"/>
<dbReference type="PANTHER" id="PTHR38133:SF1">
    <property type="entry name" value="SLR1429 PROTEIN"/>
    <property type="match status" value="1"/>
</dbReference>
<organism evidence="3 4">
    <name type="scientific">Nocardioides gansuensis</name>
    <dbReference type="NCBI Taxonomy" id="2138300"/>
    <lineage>
        <taxon>Bacteria</taxon>
        <taxon>Bacillati</taxon>
        <taxon>Actinomycetota</taxon>
        <taxon>Actinomycetes</taxon>
        <taxon>Propionibacteriales</taxon>
        <taxon>Nocardioidaceae</taxon>
        <taxon>Nocardioides</taxon>
    </lineage>
</organism>
<sequence length="225" mass="23377">MTAVTHPRLAPQRGSVAGTWWSRAFVRAVEEAAFSVEDLRLGRSLARAGAVGSITVDSGSVVAAVDDRDDTFTVTVSVPVLDERGRAALAEVVASEAGRVAALMSGDLPHSLVEAAEESGVELLPYGAELGAACGCDAWLDPCPHALAVLTQVGWLVKADPFVLLLLRGLGRDDLLARVHALTSSAGGSTADDDPAYAVAEEAAARAQRLLAAIDEPGEDLGRWL</sequence>
<keyword evidence="1" id="KW-0862">Zinc</keyword>
<dbReference type="GO" id="GO:0008270">
    <property type="term" value="F:zinc ion binding"/>
    <property type="evidence" value="ECO:0007669"/>
    <property type="project" value="UniProtKB-KW"/>
</dbReference>
<dbReference type="Proteomes" id="UP000246018">
    <property type="component" value="Unassembled WGS sequence"/>
</dbReference>
<dbReference type="AlphaFoldDB" id="A0A2T8F9B1"/>
<dbReference type="RefSeq" id="WP_116572583.1">
    <property type="nucleotide sequence ID" value="NZ_QDGZ01000005.1"/>
</dbReference>
<reference evidence="3 4" key="1">
    <citation type="submission" date="2018-04" db="EMBL/GenBank/DDBJ databases">
        <title>Genome of Nocardioides gansuensis WSJ-1.</title>
        <authorList>
            <person name="Wu S."/>
            <person name="Wang G."/>
        </authorList>
    </citation>
    <scope>NUCLEOTIDE SEQUENCE [LARGE SCALE GENOMIC DNA]</scope>
    <source>
        <strain evidence="3 4">WSJ-1</strain>
    </source>
</reference>
<keyword evidence="1" id="KW-0479">Metal-binding</keyword>
<evidence type="ECO:0000313" key="3">
    <source>
        <dbReference type="EMBL" id="PVG82279.1"/>
    </source>
</evidence>
<evidence type="ECO:0000256" key="1">
    <source>
        <dbReference type="PROSITE-ProRule" id="PRU00325"/>
    </source>
</evidence>
<comment type="caution">
    <text evidence="3">The sequence shown here is derived from an EMBL/GenBank/DDBJ whole genome shotgun (WGS) entry which is preliminary data.</text>
</comment>
<gene>
    <name evidence="3" type="ORF">DDE18_12340</name>
</gene>
<evidence type="ECO:0000313" key="4">
    <source>
        <dbReference type="Proteomes" id="UP000246018"/>
    </source>
</evidence>
<dbReference type="InterPro" id="IPR007527">
    <property type="entry name" value="Znf_SWIM"/>
</dbReference>
<accession>A0A2T8F9B1</accession>
<name>A0A2T8F9B1_9ACTN</name>
<dbReference type="PROSITE" id="PS50966">
    <property type="entry name" value="ZF_SWIM"/>
    <property type="match status" value="1"/>
</dbReference>
<evidence type="ECO:0000259" key="2">
    <source>
        <dbReference type="PROSITE" id="PS50966"/>
    </source>
</evidence>
<dbReference type="PANTHER" id="PTHR38133">
    <property type="entry name" value="SLR1429 PROTEIN"/>
    <property type="match status" value="1"/>
</dbReference>
<protein>
    <recommendedName>
        <fullName evidence="2">SWIM-type domain-containing protein</fullName>
    </recommendedName>
</protein>
<keyword evidence="4" id="KW-1185">Reference proteome</keyword>
<dbReference type="EMBL" id="QDGZ01000005">
    <property type="protein sequence ID" value="PVG82279.1"/>
    <property type="molecule type" value="Genomic_DNA"/>
</dbReference>
<keyword evidence="1" id="KW-0863">Zinc-finger</keyword>
<dbReference type="OrthoDB" id="188274at2"/>